<proteinExistence type="predicted"/>
<keyword evidence="1" id="KW-0732">Signal</keyword>
<evidence type="ECO:0008006" key="4">
    <source>
        <dbReference type="Google" id="ProtNLM"/>
    </source>
</evidence>
<evidence type="ECO:0000313" key="2">
    <source>
        <dbReference type="EMBL" id="VEN59752.1"/>
    </source>
</evidence>
<dbReference type="SMART" id="SM00205">
    <property type="entry name" value="THN"/>
    <property type="match status" value="1"/>
</dbReference>
<dbReference type="PANTHER" id="PTHR31013">
    <property type="entry name" value="THAUMATIN FAMILY PROTEIN-RELATED"/>
    <property type="match status" value="1"/>
</dbReference>
<evidence type="ECO:0000256" key="1">
    <source>
        <dbReference type="SAM" id="SignalP"/>
    </source>
</evidence>
<dbReference type="InterPro" id="IPR001938">
    <property type="entry name" value="Thaumatin"/>
</dbReference>
<accession>A0A653DJQ8</accession>
<dbReference type="EMBL" id="CAACVG010012163">
    <property type="protein sequence ID" value="VEN59752.1"/>
    <property type="molecule type" value="Genomic_DNA"/>
</dbReference>
<dbReference type="PANTHER" id="PTHR31013:SF2">
    <property type="entry name" value="THAUMATIN-LIKE PROTEIN"/>
    <property type="match status" value="1"/>
</dbReference>
<reference evidence="2 3" key="1">
    <citation type="submission" date="2019-01" db="EMBL/GenBank/DDBJ databases">
        <authorList>
            <person name="Sayadi A."/>
        </authorList>
    </citation>
    <scope>NUCLEOTIDE SEQUENCE [LARGE SCALE GENOMIC DNA]</scope>
</reference>
<feature type="chain" id="PRO_5024921930" description="Thaumatin-like protein" evidence="1">
    <location>
        <begin position="26"/>
        <end position="202"/>
    </location>
</feature>
<dbReference type="SUPFAM" id="SSF49870">
    <property type="entry name" value="Osmotin, thaumatin-like protein"/>
    <property type="match status" value="1"/>
</dbReference>
<dbReference type="OrthoDB" id="430315at2759"/>
<dbReference type="InterPro" id="IPR037176">
    <property type="entry name" value="Osmotin/thaumatin-like_sf"/>
</dbReference>
<name>A0A653DJQ8_CALMS</name>
<dbReference type="Proteomes" id="UP000410492">
    <property type="component" value="Unassembled WGS sequence"/>
</dbReference>
<feature type="signal peptide" evidence="1">
    <location>
        <begin position="1"/>
        <end position="25"/>
    </location>
</feature>
<evidence type="ECO:0000313" key="3">
    <source>
        <dbReference type="Proteomes" id="UP000410492"/>
    </source>
</evidence>
<dbReference type="Pfam" id="PF00314">
    <property type="entry name" value="Thaumatin"/>
    <property type="match status" value="1"/>
</dbReference>
<keyword evidence="3" id="KW-1185">Reference proteome</keyword>
<gene>
    <name evidence="2" type="ORF">CALMAC_LOCUS17658</name>
</gene>
<organism evidence="2 3">
    <name type="scientific">Callosobruchus maculatus</name>
    <name type="common">Southern cowpea weevil</name>
    <name type="synonym">Pulse bruchid</name>
    <dbReference type="NCBI Taxonomy" id="64391"/>
    <lineage>
        <taxon>Eukaryota</taxon>
        <taxon>Metazoa</taxon>
        <taxon>Ecdysozoa</taxon>
        <taxon>Arthropoda</taxon>
        <taxon>Hexapoda</taxon>
        <taxon>Insecta</taxon>
        <taxon>Pterygota</taxon>
        <taxon>Neoptera</taxon>
        <taxon>Endopterygota</taxon>
        <taxon>Coleoptera</taxon>
        <taxon>Polyphaga</taxon>
        <taxon>Cucujiformia</taxon>
        <taxon>Chrysomeloidea</taxon>
        <taxon>Chrysomelidae</taxon>
        <taxon>Bruchinae</taxon>
        <taxon>Bruchini</taxon>
        <taxon>Callosobruchus</taxon>
    </lineage>
</organism>
<dbReference type="AlphaFoldDB" id="A0A653DJQ8"/>
<dbReference type="PROSITE" id="PS51367">
    <property type="entry name" value="THAUMATIN_2"/>
    <property type="match status" value="1"/>
</dbReference>
<sequence>MSSVIMKIVLVMVVVGCLVVPQVLGGTPITHSKGLQIKNKGADRLLVEMTGEDRFALPAGQVASLLLNDTWNGTIYAQPDWCKADICDGAPHTTAVIQFGGVKGTIDRYYVSLENGFNIPMRIQPTETNSFCKTSSCLVNIKEKCPEELQILDENETTVACRHDVDVFRNHCPHVVITKEDPEHSNAITCTTSNTYVVIMDE</sequence>
<dbReference type="Gene3D" id="2.60.110.10">
    <property type="entry name" value="Thaumatin"/>
    <property type="match status" value="1"/>
</dbReference>
<protein>
    <recommendedName>
        <fullName evidence="4">Thaumatin-like protein</fullName>
    </recommendedName>
</protein>